<name>Q2LDZ9_ELAGV</name>
<keyword evidence="4" id="KW-0804">Transcription</keyword>
<evidence type="ECO:0000256" key="3">
    <source>
        <dbReference type="ARBA" id="ARBA00023125"/>
    </source>
</evidence>
<reference evidence="8" key="1">
    <citation type="submission" date="2005-12" db="EMBL/GenBank/DDBJ databases">
        <title>The Identification and Characterization of Three MADS-Box Genes in Oil Palm (Elaeis guineensis).</title>
        <authorList>
            <person name="Auyong S.M.A."/>
            <person name="Sharifah S.R.S.A."/>
            <person name="Ong-Abdullah M."/>
        </authorList>
    </citation>
    <scope>NUCLEOTIDE SEQUENCE</scope>
</reference>
<dbReference type="AlphaFoldDB" id="Q2LDZ9"/>
<evidence type="ECO:0000313" key="8">
    <source>
        <dbReference type="EMBL" id="ABC73605.1"/>
    </source>
</evidence>
<dbReference type="GO" id="GO:0045944">
    <property type="term" value="P:positive regulation of transcription by RNA polymerase II"/>
    <property type="evidence" value="ECO:0007669"/>
    <property type="project" value="InterPro"/>
</dbReference>
<dbReference type="PANTHER" id="PTHR48019">
    <property type="entry name" value="SERUM RESPONSE FACTOR HOMOLOG"/>
    <property type="match status" value="1"/>
</dbReference>
<keyword evidence="3" id="KW-0238">DNA-binding</keyword>
<dbReference type="SUPFAM" id="SSF55455">
    <property type="entry name" value="SRF-like"/>
    <property type="match status" value="1"/>
</dbReference>
<dbReference type="CDD" id="cd00265">
    <property type="entry name" value="MADS_MEF2_like"/>
    <property type="match status" value="1"/>
</dbReference>
<dbReference type="PRINTS" id="PR00404">
    <property type="entry name" value="MADSDOMAIN"/>
</dbReference>
<dbReference type="EMBL" id="DQ333325">
    <property type="protein sequence ID" value="ABC73605.1"/>
    <property type="molecule type" value="mRNA"/>
</dbReference>
<organism evidence="8">
    <name type="scientific">Elaeis guineensis var. tenera</name>
    <name type="common">Oil palm</name>
    <dbReference type="NCBI Taxonomy" id="51953"/>
    <lineage>
        <taxon>Eukaryota</taxon>
        <taxon>Viridiplantae</taxon>
        <taxon>Streptophyta</taxon>
        <taxon>Embryophyta</taxon>
        <taxon>Tracheophyta</taxon>
        <taxon>Spermatophyta</taxon>
        <taxon>Magnoliopsida</taxon>
        <taxon>Liliopsida</taxon>
        <taxon>Arecaceae</taxon>
        <taxon>Arecoideae</taxon>
        <taxon>Cocoseae</taxon>
        <taxon>Elaeidinae</taxon>
        <taxon>Elaeis</taxon>
    </lineage>
</organism>
<dbReference type="SMART" id="SM00432">
    <property type="entry name" value="MADS"/>
    <property type="match status" value="1"/>
</dbReference>
<proteinExistence type="evidence at transcript level"/>
<feature type="transmembrane region" description="Helical" evidence="6">
    <location>
        <begin position="76"/>
        <end position="95"/>
    </location>
</feature>
<keyword evidence="5" id="KW-0539">Nucleus</keyword>
<evidence type="ECO:0000256" key="6">
    <source>
        <dbReference type="SAM" id="Phobius"/>
    </source>
</evidence>
<keyword evidence="6" id="KW-0472">Membrane</keyword>
<feature type="domain" description="MADS-box" evidence="7">
    <location>
        <begin position="1"/>
        <end position="55"/>
    </location>
</feature>
<dbReference type="InterPro" id="IPR036879">
    <property type="entry name" value="TF_MADSbox_sf"/>
</dbReference>
<feature type="non-terminal residue" evidence="8">
    <location>
        <position position="1"/>
    </location>
</feature>
<sequence>ELKRIENKINRQVTFSKRRNGLVKKANELSVLCDAEVALIIFSNRGRITEFCSSSRYVVPDRSVVKKLGVQLERIYTSYGMIFFHATSFFARFFAISEFLVGMIKMMILEPLLQFLLYGFRFVPFSQINFEWSLKSGGFLRLIAMSSNCLNFVLSNFKVQVGYWNKR</sequence>
<dbReference type="GO" id="GO:0005634">
    <property type="term" value="C:nucleus"/>
    <property type="evidence" value="ECO:0007669"/>
    <property type="project" value="UniProtKB-SubCell"/>
</dbReference>
<evidence type="ECO:0000256" key="2">
    <source>
        <dbReference type="ARBA" id="ARBA00023015"/>
    </source>
</evidence>
<evidence type="ECO:0000256" key="4">
    <source>
        <dbReference type="ARBA" id="ARBA00023163"/>
    </source>
</evidence>
<dbReference type="InterPro" id="IPR050142">
    <property type="entry name" value="MADS-box/MEF2_TF"/>
</dbReference>
<dbReference type="Gene3D" id="3.40.1810.10">
    <property type="entry name" value="Transcription factor, MADS-box"/>
    <property type="match status" value="1"/>
</dbReference>
<keyword evidence="6" id="KW-1133">Transmembrane helix</keyword>
<dbReference type="PROSITE" id="PS50066">
    <property type="entry name" value="MADS_BOX_2"/>
    <property type="match status" value="1"/>
</dbReference>
<keyword evidence="6" id="KW-0812">Transmembrane</keyword>
<evidence type="ECO:0000256" key="5">
    <source>
        <dbReference type="ARBA" id="ARBA00023242"/>
    </source>
</evidence>
<keyword evidence="2" id="KW-0805">Transcription regulation</keyword>
<dbReference type="Pfam" id="PF00319">
    <property type="entry name" value="SRF-TF"/>
    <property type="match status" value="1"/>
</dbReference>
<protein>
    <submittedName>
        <fullName evidence="8">AGL3-like MADS-box transcription factor</fullName>
    </submittedName>
</protein>
<evidence type="ECO:0000256" key="1">
    <source>
        <dbReference type="ARBA" id="ARBA00004123"/>
    </source>
</evidence>
<comment type="subcellular location">
    <subcellularLocation>
        <location evidence="1">Nucleus</location>
    </subcellularLocation>
</comment>
<accession>Q2LDZ9</accession>
<dbReference type="GO" id="GO:0046983">
    <property type="term" value="F:protein dimerization activity"/>
    <property type="evidence" value="ECO:0007669"/>
    <property type="project" value="InterPro"/>
</dbReference>
<dbReference type="InterPro" id="IPR002100">
    <property type="entry name" value="TF_MADSbox"/>
</dbReference>
<evidence type="ECO:0000259" key="7">
    <source>
        <dbReference type="PROSITE" id="PS50066"/>
    </source>
</evidence>
<dbReference type="InterPro" id="IPR033896">
    <property type="entry name" value="MEF2-like_N"/>
</dbReference>
<dbReference type="GO" id="GO:0000977">
    <property type="term" value="F:RNA polymerase II transcription regulatory region sequence-specific DNA binding"/>
    <property type="evidence" value="ECO:0007669"/>
    <property type="project" value="InterPro"/>
</dbReference>